<comment type="caution">
    <text evidence="3">The sequence shown here is derived from an EMBL/GenBank/DDBJ whole genome shotgun (WGS) entry which is preliminary data.</text>
</comment>
<keyword evidence="2" id="KW-0732">Signal</keyword>
<accession>A0ABU9AU99</accession>
<gene>
    <name evidence="3" type="ORF">WKV53_11570</name>
</gene>
<name>A0ABU9AU99_9BACT</name>
<evidence type="ECO:0008006" key="5">
    <source>
        <dbReference type="Google" id="ProtNLM"/>
    </source>
</evidence>
<feature type="signal peptide" evidence="2">
    <location>
        <begin position="1"/>
        <end position="20"/>
    </location>
</feature>
<organism evidence="3 4">
    <name type="scientific">Luteolibacter soli</name>
    <dbReference type="NCBI Taxonomy" id="3135280"/>
    <lineage>
        <taxon>Bacteria</taxon>
        <taxon>Pseudomonadati</taxon>
        <taxon>Verrucomicrobiota</taxon>
        <taxon>Verrucomicrobiia</taxon>
        <taxon>Verrucomicrobiales</taxon>
        <taxon>Verrucomicrobiaceae</taxon>
        <taxon>Luteolibacter</taxon>
    </lineage>
</organism>
<proteinExistence type="predicted"/>
<protein>
    <recommendedName>
        <fullName evidence="5">DUF3106 domain-containing protein</fullName>
    </recommendedName>
</protein>
<evidence type="ECO:0000256" key="1">
    <source>
        <dbReference type="SAM" id="MobiDB-lite"/>
    </source>
</evidence>
<sequence>MKALGMVVATFVGMTLTAVAGRGDGGPPTVPPSDTGGGTTGGTTPEPSFSEWKARVLAAYADGALDPSERREINRFLRSVPPHNRLRYLLSWIRLQTQVARSANPAVVSGVVATWAYTDPDAAAEWLNGLPGR</sequence>
<evidence type="ECO:0000256" key="2">
    <source>
        <dbReference type="SAM" id="SignalP"/>
    </source>
</evidence>
<keyword evidence="4" id="KW-1185">Reference proteome</keyword>
<feature type="chain" id="PRO_5047417472" description="DUF3106 domain-containing protein" evidence="2">
    <location>
        <begin position="21"/>
        <end position="133"/>
    </location>
</feature>
<evidence type="ECO:0000313" key="3">
    <source>
        <dbReference type="EMBL" id="MEK7951143.1"/>
    </source>
</evidence>
<dbReference type="Proteomes" id="UP001371305">
    <property type="component" value="Unassembled WGS sequence"/>
</dbReference>
<reference evidence="3 4" key="1">
    <citation type="submission" date="2024-04" db="EMBL/GenBank/DDBJ databases">
        <title>Luteolibacter sp. isolated from soil.</title>
        <authorList>
            <person name="An J."/>
        </authorList>
    </citation>
    <scope>NUCLEOTIDE SEQUENCE [LARGE SCALE GENOMIC DNA]</scope>
    <source>
        <strain evidence="3 4">Y139</strain>
    </source>
</reference>
<dbReference type="RefSeq" id="WP_341404746.1">
    <property type="nucleotide sequence ID" value="NZ_JBBUKT010000004.1"/>
</dbReference>
<dbReference type="EMBL" id="JBBUKT010000004">
    <property type="protein sequence ID" value="MEK7951143.1"/>
    <property type="molecule type" value="Genomic_DNA"/>
</dbReference>
<evidence type="ECO:0000313" key="4">
    <source>
        <dbReference type="Proteomes" id="UP001371305"/>
    </source>
</evidence>
<feature type="region of interest" description="Disordered" evidence="1">
    <location>
        <begin position="20"/>
        <end position="48"/>
    </location>
</feature>